<reference evidence="2" key="1">
    <citation type="submission" date="2011-11" db="EMBL/GenBank/DDBJ databases">
        <title>Complete sequence of Desulfosporosinus orientis DSM 765.</title>
        <authorList>
            <person name="Lucas S."/>
            <person name="Han J."/>
            <person name="Lapidus A."/>
            <person name="Cheng J.-F."/>
            <person name="Goodwin L."/>
            <person name="Pitluck S."/>
            <person name="Peters L."/>
            <person name="Ovchinnikova G."/>
            <person name="Teshima H."/>
            <person name="Detter J.C."/>
            <person name="Han C."/>
            <person name="Tapia R."/>
            <person name="Land M."/>
            <person name="Hauser L."/>
            <person name="Kyrpides N."/>
            <person name="Ivanova N."/>
            <person name="Pagani I."/>
            <person name="Pester M."/>
            <person name="Spring S."/>
            <person name="Ollivier B."/>
            <person name="Rattei T."/>
            <person name="Klenk H.-P."/>
            <person name="Wagner M."/>
            <person name="Loy A."/>
            <person name="Woyke T."/>
        </authorList>
    </citation>
    <scope>NUCLEOTIDE SEQUENCE [LARGE SCALE GENOMIC DNA]</scope>
    <source>
        <strain evidence="2">ATCC 19365 / DSM 765 / NCIMB 8382 / VKM B-1628</strain>
    </source>
</reference>
<evidence type="ECO:0008006" key="3">
    <source>
        <dbReference type="Google" id="ProtNLM"/>
    </source>
</evidence>
<keyword evidence="2" id="KW-1185">Reference proteome</keyword>
<dbReference type="RefSeq" id="WP_014184543.1">
    <property type="nucleotide sequence ID" value="NC_016584.1"/>
</dbReference>
<evidence type="ECO:0000313" key="2">
    <source>
        <dbReference type="Proteomes" id="UP000006346"/>
    </source>
</evidence>
<dbReference type="PATRIC" id="fig|768706.3.peg.2135"/>
<dbReference type="EMBL" id="CP003108">
    <property type="protein sequence ID" value="AET67728.1"/>
    <property type="molecule type" value="Genomic_DNA"/>
</dbReference>
<dbReference type="STRING" id="768706.Desor_2122"/>
<dbReference type="AlphaFoldDB" id="G7W666"/>
<dbReference type="KEGG" id="dor:Desor_2122"/>
<dbReference type="HOGENOM" id="CLU_1064474_0_0_9"/>
<dbReference type="eggNOG" id="COG0760">
    <property type="taxonomic scope" value="Bacteria"/>
</dbReference>
<protein>
    <recommendedName>
        <fullName evidence="3">SurA-like protein</fullName>
    </recommendedName>
</protein>
<gene>
    <name evidence="1" type="ordered locus">Desor_2122</name>
</gene>
<name>G7W666_DESOD</name>
<sequence>MKLQTFFVIIIILGLSISVGCAQEKYPEDVVAAVNGKTITTGDIEQTLTERKMTIAIANKLYSPDSNSLTLKDALIQSLSNPQEELNPEQNRYLESMERMTTKDLSYNEAFNILLRQEIFFQEAMKLGHEVSMGKAKEILAESNVSTNQALREDEEAWKKYSQNIKYIDEVYKQFGFKSEEDYLNQRIDKTAQFMTISRMRNQFNKVMADKLPELDTYQISNAWNDYGEFLLDKAKVKIANPDYSVEWYGKPWGYGSLDLK</sequence>
<dbReference type="PROSITE" id="PS51257">
    <property type="entry name" value="PROKAR_LIPOPROTEIN"/>
    <property type="match status" value="1"/>
</dbReference>
<accession>G7W666</accession>
<evidence type="ECO:0000313" key="1">
    <source>
        <dbReference type="EMBL" id="AET67728.1"/>
    </source>
</evidence>
<dbReference type="OrthoDB" id="1806793at2"/>
<reference evidence="1 2" key="2">
    <citation type="journal article" date="2012" name="J. Bacteriol.">
        <title>Complete genome sequences of Desulfosporosinus orientis DSM765T, Desulfosporosinus youngiae DSM17734T, Desulfosporosinus meridiei DSM13257T, and Desulfosporosinus acidiphilus DSM22704T.</title>
        <authorList>
            <person name="Pester M."/>
            <person name="Brambilla E."/>
            <person name="Alazard D."/>
            <person name="Rattei T."/>
            <person name="Weinmaier T."/>
            <person name="Han J."/>
            <person name="Lucas S."/>
            <person name="Lapidus A."/>
            <person name="Cheng J.F."/>
            <person name="Goodwin L."/>
            <person name="Pitluck S."/>
            <person name="Peters L."/>
            <person name="Ovchinnikova G."/>
            <person name="Teshima H."/>
            <person name="Detter J.C."/>
            <person name="Han C.S."/>
            <person name="Tapia R."/>
            <person name="Land M.L."/>
            <person name="Hauser L."/>
            <person name="Kyrpides N.C."/>
            <person name="Ivanova N.N."/>
            <person name="Pagani I."/>
            <person name="Huntmann M."/>
            <person name="Wei C.L."/>
            <person name="Davenport K.W."/>
            <person name="Daligault H."/>
            <person name="Chain P.S."/>
            <person name="Chen A."/>
            <person name="Mavromatis K."/>
            <person name="Markowitz V."/>
            <person name="Szeto E."/>
            <person name="Mikhailova N."/>
            <person name="Pati A."/>
            <person name="Wagner M."/>
            <person name="Woyke T."/>
            <person name="Ollivier B."/>
            <person name="Klenk H.P."/>
            <person name="Spring S."/>
            <person name="Loy A."/>
        </authorList>
    </citation>
    <scope>NUCLEOTIDE SEQUENCE [LARGE SCALE GENOMIC DNA]</scope>
    <source>
        <strain evidence="2">ATCC 19365 / DSM 765 / NCIMB 8382 / VKM B-1628</strain>
    </source>
</reference>
<proteinExistence type="predicted"/>
<dbReference type="Proteomes" id="UP000006346">
    <property type="component" value="Chromosome"/>
</dbReference>
<organism evidence="1 2">
    <name type="scientific">Desulfosporosinus orientis (strain ATCC 19365 / DSM 765 / NCIMB 8382 / VKM B-1628 / Singapore I)</name>
    <name type="common">Desulfotomaculum orientis</name>
    <dbReference type="NCBI Taxonomy" id="768706"/>
    <lineage>
        <taxon>Bacteria</taxon>
        <taxon>Bacillati</taxon>
        <taxon>Bacillota</taxon>
        <taxon>Clostridia</taxon>
        <taxon>Eubacteriales</taxon>
        <taxon>Desulfitobacteriaceae</taxon>
        <taxon>Desulfosporosinus</taxon>
    </lineage>
</organism>